<evidence type="ECO:0000259" key="1">
    <source>
        <dbReference type="PROSITE" id="PS50181"/>
    </source>
</evidence>
<reference evidence="3" key="1">
    <citation type="submission" date="2015-08" db="UniProtKB">
        <authorList>
            <consortium name="WormBaseParasite"/>
        </authorList>
    </citation>
    <scope>IDENTIFICATION</scope>
</reference>
<dbReference type="InterPro" id="IPR001810">
    <property type="entry name" value="F-box_dom"/>
</dbReference>
<dbReference type="PROSITE" id="PS50181">
    <property type="entry name" value="FBOX"/>
    <property type="match status" value="1"/>
</dbReference>
<proteinExistence type="predicted"/>
<name>A0A0K0EA22_STRER</name>
<keyword evidence="2" id="KW-1185">Reference proteome</keyword>
<dbReference type="WBParaSite" id="TCONS_00001713.p1">
    <property type="protein sequence ID" value="TCONS_00001713.p1"/>
    <property type="gene ID" value="XLOC_001603"/>
</dbReference>
<feature type="domain" description="F-box" evidence="1">
    <location>
        <begin position="9"/>
        <end position="57"/>
    </location>
</feature>
<dbReference type="SUPFAM" id="SSF81383">
    <property type="entry name" value="F-box domain"/>
    <property type="match status" value="1"/>
</dbReference>
<dbReference type="WBParaSite" id="SSTP_0000635300.1">
    <property type="protein sequence ID" value="SSTP_0000635300.1"/>
    <property type="gene ID" value="SSTP_0000635300"/>
</dbReference>
<accession>A0A0K0EA22</accession>
<dbReference type="Proteomes" id="UP000035681">
    <property type="component" value="Unplaced"/>
</dbReference>
<protein>
    <submittedName>
        <fullName evidence="3 4">F-box domain-containing protein</fullName>
    </submittedName>
</protein>
<evidence type="ECO:0000313" key="2">
    <source>
        <dbReference type="Proteomes" id="UP000035681"/>
    </source>
</evidence>
<organism evidence="3">
    <name type="scientific">Strongyloides stercoralis</name>
    <name type="common">Threadworm</name>
    <dbReference type="NCBI Taxonomy" id="6248"/>
    <lineage>
        <taxon>Eukaryota</taxon>
        <taxon>Metazoa</taxon>
        <taxon>Ecdysozoa</taxon>
        <taxon>Nematoda</taxon>
        <taxon>Chromadorea</taxon>
        <taxon>Rhabditida</taxon>
        <taxon>Tylenchina</taxon>
        <taxon>Panagrolaimomorpha</taxon>
        <taxon>Strongyloidoidea</taxon>
        <taxon>Strongyloididae</taxon>
        <taxon>Strongyloides</taxon>
    </lineage>
</organism>
<evidence type="ECO:0000313" key="3">
    <source>
        <dbReference type="WBParaSite" id="SSTP_0000635300.1"/>
    </source>
</evidence>
<evidence type="ECO:0000313" key="4">
    <source>
        <dbReference type="WBParaSite" id="TCONS_00001713.p1"/>
    </source>
</evidence>
<sequence length="329" mass="38847">MFSQDNSSSFFITSLPNEVLKIILQAVNWKTIYNIRLVSKFFNSFVIRHMDSLPKPRLMGLNISSFELNDGTIICSYKLINSIKTISVENFHFPSQNNKIENLIQYLQKMDLTNVLSININTTGKTIIFDTLNYYFKTQTKVYFLKLFIDRNPSFKDFSIFIQKMKYVTHLDISKICFHNQNVPENYTIPMIGDMRNLAIYECECTHFVNSTMINNFFSNNKELYKMDILSKCFNFEDQLVKSMINRQSICTGKKNCHNNYFVSFPHQNAFEAYTDVKNFFPCETYNVVHDRKKVGRFNAYKKCDKCDSTKCITFQYYKSYSRQNEANR</sequence>
<dbReference type="InterPro" id="IPR036047">
    <property type="entry name" value="F-box-like_dom_sf"/>
</dbReference>
<dbReference type="AlphaFoldDB" id="A0A0K0EA22"/>